<evidence type="ECO:0008006" key="3">
    <source>
        <dbReference type="Google" id="ProtNLM"/>
    </source>
</evidence>
<proteinExistence type="predicted"/>
<reference evidence="2" key="1">
    <citation type="submission" date="2016-10" db="EMBL/GenBank/DDBJ databases">
        <authorList>
            <person name="Varghese N."/>
            <person name="Submissions S."/>
        </authorList>
    </citation>
    <scope>NUCLEOTIDE SEQUENCE [LARGE SCALE GENOMIC DNA]</scope>
    <source>
        <strain evidence="2">LMG 26031</strain>
    </source>
</reference>
<dbReference type="AlphaFoldDB" id="A0A1H7DMC3"/>
<gene>
    <name evidence="1" type="ORF">SAMN05192539_103178</name>
</gene>
<name>A0A1H7DMC3_9BURK</name>
<evidence type="ECO:0000313" key="1">
    <source>
        <dbReference type="EMBL" id="SEK02524.1"/>
    </source>
</evidence>
<dbReference type="RefSeq" id="WP_090871680.1">
    <property type="nucleotide sequence ID" value="NZ_FNYE01000031.1"/>
</dbReference>
<dbReference type="STRING" id="667676.SAMN05192539_103178"/>
<organism evidence="1 2">
    <name type="scientific">Paraburkholderia diazotrophica</name>
    <dbReference type="NCBI Taxonomy" id="667676"/>
    <lineage>
        <taxon>Bacteria</taxon>
        <taxon>Pseudomonadati</taxon>
        <taxon>Pseudomonadota</taxon>
        <taxon>Betaproteobacteria</taxon>
        <taxon>Burkholderiales</taxon>
        <taxon>Burkholderiaceae</taxon>
        <taxon>Paraburkholderia</taxon>
    </lineage>
</organism>
<dbReference type="OrthoDB" id="9102346at2"/>
<dbReference type="EMBL" id="FNYE01000031">
    <property type="protein sequence ID" value="SEK02524.1"/>
    <property type="molecule type" value="Genomic_DNA"/>
</dbReference>
<evidence type="ECO:0000313" key="2">
    <source>
        <dbReference type="Proteomes" id="UP000198866"/>
    </source>
</evidence>
<accession>A0A1H7DMC3</accession>
<sequence length="119" mass="12492">MALDLTHTASIFKTDILSAVKNVTSKDLPAAAGFAQSQLQSLAQQSALVAGMIEANAFTPAEQIFYLDGLEQMAKGFAQTVIQVIEIEIEKLINAVVSAIYDAINSVAGVALVAPRVTA</sequence>
<dbReference type="Proteomes" id="UP000198866">
    <property type="component" value="Unassembled WGS sequence"/>
</dbReference>
<protein>
    <recommendedName>
        <fullName evidence="3">Phasin protein</fullName>
    </recommendedName>
</protein>
<keyword evidence="2" id="KW-1185">Reference proteome</keyword>